<evidence type="ECO:0000259" key="7">
    <source>
        <dbReference type="PROSITE" id="PS50115"/>
    </source>
</evidence>
<evidence type="ECO:0000256" key="5">
    <source>
        <dbReference type="PROSITE-ProRule" id="PRU00288"/>
    </source>
</evidence>
<dbReference type="PRINTS" id="PR00405">
    <property type="entry name" value="REVINTRACTNG"/>
</dbReference>
<feature type="domain" description="Arf-GAP" evidence="7">
    <location>
        <begin position="12"/>
        <end position="119"/>
    </location>
</feature>
<dbReference type="InterPro" id="IPR001164">
    <property type="entry name" value="ArfGAP_dom"/>
</dbReference>
<comment type="caution">
    <text evidence="8">The sequence shown here is derived from an EMBL/GenBank/DDBJ whole genome shotgun (WGS) entry which is preliminary data.</text>
</comment>
<evidence type="ECO:0000256" key="6">
    <source>
        <dbReference type="SAM" id="MobiDB-lite"/>
    </source>
</evidence>
<dbReference type="GO" id="GO:0008270">
    <property type="term" value="F:zinc ion binding"/>
    <property type="evidence" value="ECO:0007669"/>
    <property type="project" value="UniProtKB-KW"/>
</dbReference>
<dbReference type="SUPFAM" id="SSF57863">
    <property type="entry name" value="ArfGap/RecO-like zinc finger"/>
    <property type="match status" value="1"/>
</dbReference>
<dbReference type="GO" id="GO:0048205">
    <property type="term" value="P:COPI coating of Golgi vesicle"/>
    <property type="evidence" value="ECO:0007669"/>
    <property type="project" value="TreeGrafter"/>
</dbReference>
<feature type="compositionally biased region" description="Polar residues" evidence="6">
    <location>
        <begin position="163"/>
        <end position="181"/>
    </location>
</feature>
<evidence type="ECO:0000313" key="9">
    <source>
        <dbReference type="Proteomes" id="UP000792457"/>
    </source>
</evidence>
<dbReference type="EMBL" id="KZ308244">
    <property type="protein sequence ID" value="KAG8225616.1"/>
    <property type="molecule type" value="Genomic_DNA"/>
</dbReference>
<keyword evidence="3 5" id="KW-0863">Zinc-finger</keyword>
<organism evidence="8 9">
    <name type="scientific">Ladona fulva</name>
    <name type="common">Scarce chaser dragonfly</name>
    <name type="synonym">Libellula fulva</name>
    <dbReference type="NCBI Taxonomy" id="123851"/>
    <lineage>
        <taxon>Eukaryota</taxon>
        <taxon>Metazoa</taxon>
        <taxon>Ecdysozoa</taxon>
        <taxon>Arthropoda</taxon>
        <taxon>Hexapoda</taxon>
        <taxon>Insecta</taxon>
        <taxon>Pterygota</taxon>
        <taxon>Palaeoptera</taxon>
        <taxon>Odonata</taxon>
        <taxon>Epiprocta</taxon>
        <taxon>Anisoptera</taxon>
        <taxon>Libelluloidea</taxon>
        <taxon>Libellulidae</taxon>
        <taxon>Ladona</taxon>
    </lineage>
</organism>
<reference evidence="8" key="1">
    <citation type="submission" date="2013-04" db="EMBL/GenBank/DDBJ databases">
        <authorList>
            <person name="Qu J."/>
            <person name="Murali S.C."/>
            <person name="Bandaranaike D."/>
            <person name="Bellair M."/>
            <person name="Blankenburg K."/>
            <person name="Chao H."/>
            <person name="Dinh H."/>
            <person name="Doddapaneni H."/>
            <person name="Downs B."/>
            <person name="Dugan-Rocha S."/>
            <person name="Elkadiri S."/>
            <person name="Gnanaolivu R.D."/>
            <person name="Hernandez B."/>
            <person name="Javaid M."/>
            <person name="Jayaseelan J.C."/>
            <person name="Lee S."/>
            <person name="Li M."/>
            <person name="Ming W."/>
            <person name="Munidasa M."/>
            <person name="Muniz J."/>
            <person name="Nguyen L."/>
            <person name="Ongeri F."/>
            <person name="Osuji N."/>
            <person name="Pu L.-L."/>
            <person name="Puazo M."/>
            <person name="Qu C."/>
            <person name="Quiroz J."/>
            <person name="Raj R."/>
            <person name="Weissenberger G."/>
            <person name="Xin Y."/>
            <person name="Zou X."/>
            <person name="Han Y."/>
            <person name="Richards S."/>
            <person name="Worley K."/>
            <person name="Muzny D."/>
            <person name="Gibbs R."/>
        </authorList>
    </citation>
    <scope>NUCLEOTIDE SEQUENCE</scope>
    <source>
        <strain evidence="8">Sampled in the wild</strain>
    </source>
</reference>
<dbReference type="CDD" id="cd08959">
    <property type="entry name" value="ArfGap_ArfGap1_like"/>
    <property type="match status" value="1"/>
</dbReference>
<reference evidence="8" key="2">
    <citation type="submission" date="2017-10" db="EMBL/GenBank/DDBJ databases">
        <title>Ladona fulva Genome sequencing and assembly.</title>
        <authorList>
            <person name="Murali S."/>
            <person name="Richards S."/>
            <person name="Bandaranaike D."/>
            <person name="Bellair M."/>
            <person name="Blankenburg K."/>
            <person name="Chao H."/>
            <person name="Dinh H."/>
            <person name="Doddapaneni H."/>
            <person name="Dugan-Rocha S."/>
            <person name="Elkadiri S."/>
            <person name="Gnanaolivu R."/>
            <person name="Hernandez B."/>
            <person name="Skinner E."/>
            <person name="Javaid M."/>
            <person name="Lee S."/>
            <person name="Li M."/>
            <person name="Ming W."/>
            <person name="Munidasa M."/>
            <person name="Muniz J."/>
            <person name="Nguyen L."/>
            <person name="Hughes D."/>
            <person name="Osuji N."/>
            <person name="Pu L.-L."/>
            <person name="Puazo M."/>
            <person name="Qu C."/>
            <person name="Quiroz J."/>
            <person name="Raj R."/>
            <person name="Weissenberger G."/>
            <person name="Xin Y."/>
            <person name="Zou X."/>
            <person name="Han Y."/>
            <person name="Worley K."/>
            <person name="Muzny D."/>
            <person name="Gibbs R."/>
        </authorList>
    </citation>
    <scope>NUCLEOTIDE SEQUENCE</scope>
    <source>
        <strain evidence="8">Sampled in the wild</strain>
    </source>
</reference>
<feature type="region of interest" description="Disordered" evidence="6">
    <location>
        <begin position="159"/>
        <end position="248"/>
    </location>
</feature>
<evidence type="ECO:0000256" key="3">
    <source>
        <dbReference type="ARBA" id="ARBA00022771"/>
    </source>
</evidence>
<evidence type="ECO:0000256" key="1">
    <source>
        <dbReference type="ARBA" id="ARBA00022468"/>
    </source>
</evidence>
<dbReference type="GO" id="GO:0000139">
    <property type="term" value="C:Golgi membrane"/>
    <property type="evidence" value="ECO:0007669"/>
    <property type="project" value="GOC"/>
</dbReference>
<dbReference type="AlphaFoldDB" id="A0A8K0JZL6"/>
<sequence>MAEQGPSRNDIQLIFKKLRSIPCNKVCFDCNAKNPTWASVTYGVFICIDCSAVHRGLGVHVTFVRSINLDTNWTWLQLRHMQFGGNANAKSFFRQHNCITTDAQQKYNSRAAQLYKEKLRQIALHGNPLHIDSSHEEGAVEGKKDVDFFTEMSNKDDGDFHQFDNSFDSQTPSHTNGSSPAIDTGDNKIPDSGRLTETSGSKEGPNVDCSILTSSNSQESAAEPRKSVIGSRKAPAKRTTLGAKKGGLGAQKVKANFAEIEREACLADERKEREEATSESKEEDTEKQ</sequence>
<dbReference type="Gene3D" id="1.10.220.150">
    <property type="entry name" value="Arf GTPase activating protein"/>
    <property type="match status" value="1"/>
</dbReference>
<proteinExistence type="predicted"/>
<dbReference type="GO" id="GO:0005096">
    <property type="term" value="F:GTPase activator activity"/>
    <property type="evidence" value="ECO:0007669"/>
    <property type="project" value="UniProtKB-KW"/>
</dbReference>
<dbReference type="FunFam" id="1.10.220.150:FF:000004">
    <property type="entry name" value="Putative ADP-ribosylation factor GTPase-activating protein 2"/>
    <property type="match status" value="1"/>
</dbReference>
<evidence type="ECO:0000256" key="4">
    <source>
        <dbReference type="ARBA" id="ARBA00022833"/>
    </source>
</evidence>
<dbReference type="Proteomes" id="UP000792457">
    <property type="component" value="Unassembled WGS sequence"/>
</dbReference>
<keyword evidence="4" id="KW-0862">Zinc</keyword>
<gene>
    <name evidence="8" type="ORF">J437_LFUL004187</name>
</gene>
<feature type="compositionally biased region" description="Polar residues" evidence="6">
    <location>
        <begin position="211"/>
        <end position="220"/>
    </location>
</feature>
<keyword evidence="2" id="KW-0479">Metal-binding</keyword>
<dbReference type="PANTHER" id="PTHR45686">
    <property type="entry name" value="ADP-RIBOSYLATION FACTOR GTPASE ACTIVATING PROTEIN 3, ISOFORM H-RELATED"/>
    <property type="match status" value="1"/>
</dbReference>
<feature type="region of interest" description="Disordered" evidence="6">
    <location>
        <begin position="264"/>
        <end position="288"/>
    </location>
</feature>
<keyword evidence="1" id="KW-0343">GTPase activation</keyword>
<evidence type="ECO:0000256" key="2">
    <source>
        <dbReference type="ARBA" id="ARBA00022723"/>
    </source>
</evidence>
<dbReference type="OrthoDB" id="983479at2759"/>
<name>A0A8K0JZL6_LADFU</name>
<keyword evidence="9" id="KW-1185">Reference proteome</keyword>
<dbReference type="SMART" id="SM00105">
    <property type="entry name" value="ArfGap"/>
    <property type="match status" value="1"/>
</dbReference>
<dbReference type="InterPro" id="IPR037278">
    <property type="entry name" value="ARFGAP/RecO"/>
</dbReference>
<dbReference type="InterPro" id="IPR038508">
    <property type="entry name" value="ArfGAP_dom_sf"/>
</dbReference>
<evidence type="ECO:0000313" key="8">
    <source>
        <dbReference type="EMBL" id="KAG8225616.1"/>
    </source>
</evidence>
<protein>
    <recommendedName>
        <fullName evidence="7">Arf-GAP domain-containing protein</fullName>
    </recommendedName>
</protein>
<dbReference type="PANTHER" id="PTHR45686:SF4">
    <property type="entry name" value="ADP-RIBOSYLATION FACTOR GTPASE ACTIVATING PROTEIN 3, ISOFORM H"/>
    <property type="match status" value="1"/>
</dbReference>
<dbReference type="Pfam" id="PF01412">
    <property type="entry name" value="ArfGap"/>
    <property type="match status" value="1"/>
</dbReference>
<accession>A0A8K0JZL6</accession>
<dbReference type="PROSITE" id="PS50115">
    <property type="entry name" value="ARFGAP"/>
    <property type="match status" value="1"/>
</dbReference>
<feature type="non-terminal residue" evidence="8">
    <location>
        <position position="1"/>
    </location>
</feature>